<dbReference type="Gene3D" id="3.60.21.10">
    <property type="match status" value="1"/>
</dbReference>
<dbReference type="InterPro" id="IPR004843">
    <property type="entry name" value="Calcineurin-like_PHP"/>
</dbReference>
<dbReference type="PANTHER" id="PTHR37844">
    <property type="entry name" value="SER/THR PROTEIN PHOSPHATASE SUPERFAMILY (AFU_ORTHOLOGUE AFUA_1G14840)"/>
    <property type="match status" value="1"/>
</dbReference>
<dbReference type="PANTHER" id="PTHR37844:SF1">
    <property type="entry name" value="CALCINEURIN-LIKE PHOSPHOESTERASE DOMAIN-CONTAINING PROTEIN"/>
    <property type="match status" value="1"/>
</dbReference>
<dbReference type="SUPFAM" id="SSF56300">
    <property type="entry name" value="Metallo-dependent phosphatases"/>
    <property type="match status" value="1"/>
</dbReference>
<evidence type="ECO:0000313" key="3">
    <source>
        <dbReference type="Proteomes" id="UP000217250"/>
    </source>
</evidence>
<name>A0A250FRG2_9FLAO</name>
<proteinExistence type="predicted"/>
<gene>
    <name evidence="2" type="ORF">CGC50_05150</name>
</gene>
<dbReference type="GO" id="GO:0016787">
    <property type="term" value="F:hydrolase activity"/>
    <property type="evidence" value="ECO:0007669"/>
    <property type="project" value="InterPro"/>
</dbReference>
<evidence type="ECO:0000259" key="1">
    <source>
        <dbReference type="Pfam" id="PF00149"/>
    </source>
</evidence>
<protein>
    <submittedName>
        <fullName evidence="2">Serine/threonine protein phosphatase</fullName>
    </submittedName>
</protein>
<dbReference type="Proteomes" id="UP000217250">
    <property type="component" value="Chromosome"/>
</dbReference>
<feature type="domain" description="Calcineurin-like phosphoesterase" evidence="1">
    <location>
        <begin position="1"/>
        <end position="233"/>
    </location>
</feature>
<dbReference type="InterPro" id="IPR029052">
    <property type="entry name" value="Metallo-depent_PP-like"/>
</dbReference>
<reference evidence="3" key="1">
    <citation type="submission" date="2017-06" db="EMBL/GenBank/DDBJ databases">
        <title>Capnocytophaga spp. assemblies.</title>
        <authorList>
            <person name="Gulvik C.A."/>
        </authorList>
    </citation>
    <scope>NUCLEOTIDE SEQUENCE [LARGE SCALE GENOMIC DNA]</scope>
    <source>
        <strain evidence="3">H1496</strain>
    </source>
</reference>
<sequence length="274" mass="31985">MKIQYFSDLHLEFQDNLNWIDNNTIERVGDVLIIAGDLCPFVKLSNIMYKSEIADLCKGYKKVFWIPGNHEYYIFTHSYAATRYEQPIKEIRNLFLVDNYTERIGRTQLILCTMWSHISTKNAAKIKHGMSDFHYITVQNPEKGEEIDSLQVADFNAFNKTAVKFLKKAVKAATQAKKAGEIDHIIVATHYVPTLKYYPEMYLGSVLNDAFVLDLTDFIEKSAIDYWIYGHHHFNQPDFRLGKTILTTNQLGYVMREEHEGFEWGKYIEVKNEE</sequence>
<dbReference type="RefSeq" id="WP_095909961.1">
    <property type="nucleotide sequence ID" value="NZ_CP022386.1"/>
</dbReference>
<dbReference type="OrthoDB" id="356681at2"/>
<dbReference type="GeneID" id="84807950"/>
<dbReference type="EMBL" id="CP022386">
    <property type="protein sequence ID" value="ATA86606.1"/>
    <property type="molecule type" value="Genomic_DNA"/>
</dbReference>
<organism evidence="2 3">
    <name type="scientific">Capnocytophaga gingivalis</name>
    <dbReference type="NCBI Taxonomy" id="1017"/>
    <lineage>
        <taxon>Bacteria</taxon>
        <taxon>Pseudomonadati</taxon>
        <taxon>Bacteroidota</taxon>
        <taxon>Flavobacteriia</taxon>
        <taxon>Flavobacteriales</taxon>
        <taxon>Flavobacteriaceae</taxon>
        <taxon>Capnocytophaga</taxon>
    </lineage>
</organism>
<evidence type="ECO:0000313" key="2">
    <source>
        <dbReference type="EMBL" id="ATA86606.1"/>
    </source>
</evidence>
<dbReference type="Pfam" id="PF00149">
    <property type="entry name" value="Metallophos"/>
    <property type="match status" value="1"/>
</dbReference>
<dbReference type="KEGG" id="cgh:CGC50_05150"/>
<dbReference type="AlphaFoldDB" id="A0A250FRG2"/>
<accession>A0A250FRG2</accession>